<protein>
    <submittedName>
        <fullName evidence="1">Uncharacterized protein</fullName>
    </submittedName>
</protein>
<dbReference type="Proteomes" id="UP000003009">
    <property type="component" value="Unassembled WGS sequence"/>
</dbReference>
<dbReference type="EMBL" id="ACJW02000008">
    <property type="protein sequence ID" value="EEP66773.1"/>
    <property type="molecule type" value="Genomic_DNA"/>
</dbReference>
<proteinExistence type="predicted"/>
<dbReference type="AlphaFoldDB" id="C4GN87"/>
<sequence length="40" mass="4352">MSDDKGGRHGFPLRIFVVRAYSFSGCLGAAPARPLHVFAF</sequence>
<gene>
    <name evidence="1" type="ORF">GCWU000324_03177</name>
</gene>
<evidence type="ECO:0000313" key="2">
    <source>
        <dbReference type="Proteomes" id="UP000003009"/>
    </source>
</evidence>
<reference evidence="1" key="1">
    <citation type="submission" date="2009-04" db="EMBL/GenBank/DDBJ databases">
        <authorList>
            <person name="Weinstock G."/>
            <person name="Sodergren E."/>
            <person name="Clifton S."/>
            <person name="Fulton L."/>
            <person name="Fulton B."/>
            <person name="Courtney L."/>
            <person name="Fronick C."/>
            <person name="Harrison M."/>
            <person name="Strong C."/>
            <person name="Farmer C."/>
            <person name="Delahaunty K."/>
            <person name="Markovic C."/>
            <person name="Hall O."/>
            <person name="Minx P."/>
            <person name="Tomlinson C."/>
            <person name="Mitreva M."/>
            <person name="Nelson J."/>
            <person name="Hou S."/>
            <person name="Wollam A."/>
            <person name="Pepin K.H."/>
            <person name="Johnson M."/>
            <person name="Bhonagiri V."/>
            <person name="Nash W.E."/>
            <person name="Warren W."/>
            <person name="Chinwalla A."/>
            <person name="Mardis E.R."/>
            <person name="Wilson R.K."/>
        </authorList>
    </citation>
    <scope>NUCLEOTIDE SEQUENCE [LARGE SCALE GENOMIC DNA]</scope>
    <source>
        <strain evidence="1">ATCC 51147</strain>
    </source>
</reference>
<comment type="caution">
    <text evidence="1">The sequence shown here is derived from an EMBL/GenBank/DDBJ whole genome shotgun (WGS) entry which is preliminary data.</text>
</comment>
<dbReference type="HOGENOM" id="CLU_3291024_0_0_4"/>
<organism evidence="1 2">
    <name type="scientific">Kingella oralis ATCC 51147</name>
    <dbReference type="NCBI Taxonomy" id="629741"/>
    <lineage>
        <taxon>Bacteria</taxon>
        <taxon>Pseudomonadati</taxon>
        <taxon>Pseudomonadota</taxon>
        <taxon>Betaproteobacteria</taxon>
        <taxon>Neisseriales</taxon>
        <taxon>Neisseriaceae</taxon>
        <taxon>Kingella</taxon>
    </lineage>
</organism>
<name>C4GN87_9NEIS</name>
<evidence type="ECO:0000313" key="1">
    <source>
        <dbReference type="EMBL" id="EEP66773.1"/>
    </source>
</evidence>
<accession>C4GN87</accession>
<keyword evidence="2" id="KW-1185">Reference proteome</keyword>